<dbReference type="Gramene" id="Mp4g02070.1">
    <property type="protein sequence ID" value="Mp4g02070.1.cds"/>
    <property type="gene ID" value="Mp4g02070"/>
</dbReference>
<evidence type="ECO:0000313" key="3">
    <source>
        <dbReference type="Proteomes" id="UP000244005"/>
    </source>
</evidence>
<evidence type="ECO:0000256" key="1">
    <source>
        <dbReference type="SAM" id="Phobius"/>
    </source>
</evidence>
<organism evidence="2 3">
    <name type="scientific">Marchantia polymorpha</name>
    <name type="common">Common liverwort</name>
    <name type="synonym">Marchantia aquatica</name>
    <dbReference type="NCBI Taxonomy" id="3197"/>
    <lineage>
        <taxon>Eukaryota</taxon>
        <taxon>Viridiplantae</taxon>
        <taxon>Streptophyta</taxon>
        <taxon>Embryophyta</taxon>
        <taxon>Marchantiophyta</taxon>
        <taxon>Marchantiopsida</taxon>
        <taxon>Marchantiidae</taxon>
        <taxon>Marchantiales</taxon>
        <taxon>Marchantiaceae</taxon>
        <taxon>Marchantia</taxon>
    </lineage>
</organism>
<feature type="transmembrane region" description="Helical" evidence="1">
    <location>
        <begin position="55"/>
        <end position="79"/>
    </location>
</feature>
<accession>A0A2R6WKU0</accession>
<dbReference type="OMA" id="NFMFYFF"/>
<feature type="transmembrane region" description="Helical" evidence="1">
    <location>
        <begin position="263"/>
        <end position="285"/>
    </location>
</feature>
<dbReference type="EMBL" id="KZ772752">
    <property type="protein sequence ID" value="PTQ34478.1"/>
    <property type="molecule type" value="Genomic_DNA"/>
</dbReference>
<feature type="transmembrane region" description="Helical" evidence="1">
    <location>
        <begin position="206"/>
        <end position="224"/>
    </location>
</feature>
<feature type="transmembrane region" description="Helical" evidence="1">
    <location>
        <begin position="159"/>
        <end position="179"/>
    </location>
</feature>
<proteinExistence type="predicted"/>
<keyword evidence="3" id="KW-1185">Reference proteome</keyword>
<feature type="transmembrane region" description="Helical" evidence="1">
    <location>
        <begin position="123"/>
        <end position="147"/>
    </location>
</feature>
<sequence length="301" mass="33731">MAKSRLVIGVIGSFILAIFYASAGIYISSVSDAPCAFQNESATYELPKYCSEINLYMKVLLIATHLLAFALFPFSMYVYWKSEAKMQAKAAFSSVLGFAFLMVAIGGEIGWHVGQQWFYQEEYFILNFMFYFFFMLGIAFWANGISLKENHSPGALDKLANLANIMLFISPLVVTLVYGGGAFLKKSCPEAEFCSSLPSWISPSKVPIYILMALEFAILSIRLYRLLDNDWRVVFLPIFSVGVNLFFIFLLNANADSTFLNPLFHMLHDLIGTELGVFIATLLVWDHAKAGPPEGIRKKSN</sequence>
<reference evidence="3" key="1">
    <citation type="journal article" date="2017" name="Cell">
        <title>Insights into land plant evolution garnered from the Marchantia polymorpha genome.</title>
        <authorList>
            <person name="Bowman J.L."/>
            <person name="Kohchi T."/>
            <person name="Yamato K.T."/>
            <person name="Jenkins J."/>
            <person name="Shu S."/>
            <person name="Ishizaki K."/>
            <person name="Yamaoka S."/>
            <person name="Nishihama R."/>
            <person name="Nakamura Y."/>
            <person name="Berger F."/>
            <person name="Adam C."/>
            <person name="Aki S.S."/>
            <person name="Althoff F."/>
            <person name="Araki T."/>
            <person name="Arteaga-Vazquez M.A."/>
            <person name="Balasubrmanian S."/>
            <person name="Barry K."/>
            <person name="Bauer D."/>
            <person name="Boehm C.R."/>
            <person name="Briginshaw L."/>
            <person name="Caballero-Perez J."/>
            <person name="Catarino B."/>
            <person name="Chen F."/>
            <person name="Chiyoda S."/>
            <person name="Chovatia M."/>
            <person name="Davies K.M."/>
            <person name="Delmans M."/>
            <person name="Demura T."/>
            <person name="Dierschke T."/>
            <person name="Dolan L."/>
            <person name="Dorantes-Acosta A.E."/>
            <person name="Eklund D.M."/>
            <person name="Florent S.N."/>
            <person name="Flores-Sandoval E."/>
            <person name="Fujiyama A."/>
            <person name="Fukuzawa H."/>
            <person name="Galik B."/>
            <person name="Grimanelli D."/>
            <person name="Grimwood J."/>
            <person name="Grossniklaus U."/>
            <person name="Hamada T."/>
            <person name="Haseloff J."/>
            <person name="Hetherington A.J."/>
            <person name="Higo A."/>
            <person name="Hirakawa Y."/>
            <person name="Hundley H.N."/>
            <person name="Ikeda Y."/>
            <person name="Inoue K."/>
            <person name="Inoue S.I."/>
            <person name="Ishida S."/>
            <person name="Jia Q."/>
            <person name="Kakita M."/>
            <person name="Kanazawa T."/>
            <person name="Kawai Y."/>
            <person name="Kawashima T."/>
            <person name="Kennedy M."/>
            <person name="Kinose K."/>
            <person name="Kinoshita T."/>
            <person name="Kohara Y."/>
            <person name="Koide E."/>
            <person name="Komatsu K."/>
            <person name="Kopischke S."/>
            <person name="Kubo M."/>
            <person name="Kyozuka J."/>
            <person name="Lagercrantz U."/>
            <person name="Lin S.S."/>
            <person name="Lindquist E."/>
            <person name="Lipzen A.M."/>
            <person name="Lu C.W."/>
            <person name="De Luna E."/>
            <person name="Martienssen R.A."/>
            <person name="Minamino N."/>
            <person name="Mizutani M."/>
            <person name="Mizutani M."/>
            <person name="Mochizuki N."/>
            <person name="Monte I."/>
            <person name="Mosher R."/>
            <person name="Nagasaki H."/>
            <person name="Nakagami H."/>
            <person name="Naramoto S."/>
            <person name="Nishitani K."/>
            <person name="Ohtani M."/>
            <person name="Okamoto T."/>
            <person name="Okumura M."/>
            <person name="Phillips J."/>
            <person name="Pollak B."/>
            <person name="Reinders A."/>
            <person name="Rovekamp M."/>
            <person name="Sano R."/>
            <person name="Sawa S."/>
            <person name="Schmid M.W."/>
            <person name="Shirakawa M."/>
            <person name="Solano R."/>
            <person name="Spunde A."/>
            <person name="Suetsugu N."/>
            <person name="Sugano S."/>
            <person name="Sugiyama A."/>
            <person name="Sun R."/>
            <person name="Suzuki Y."/>
            <person name="Takenaka M."/>
            <person name="Takezawa D."/>
            <person name="Tomogane H."/>
            <person name="Tsuzuki M."/>
            <person name="Ueda T."/>
            <person name="Umeda M."/>
            <person name="Ward J.M."/>
            <person name="Watanabe Y."/>
            <person name="Yazaki K."/>
            <person name="Yokoyama R."/>
            <person name="Yoshitake Y."/>
            <person name="Yotsui I."/>
            <person name="Zachgo S."/>
            <person name="Schmutz J."/>
        </authorList>
    </citation>
    <scope>NUCLEOTIDE SEQUENCE [LARGE SCALE GENOMIC DNA]</scope>
    <source>
        <strain evidence="3">Tak-1</strain>
    </source>
</reference>
<feature type="transmembrane region" description="Helical" evidence="1">
    <location>
        <begin position="91"/>
        <end position="111"/>
    </location>
</feature>
<keyword evidence="1" id="KW-0472">Membrane</keyword>
<protein>
    <submittedName>
        <fullName evidence="2">Uncharacterized protein</fullName>
    </submittedName>
</protein>
<keyword evidence="1" id="KW-0812">Transmembrane</keyword>
<feature type="transmembrane region" description="Helical" evidence="1">
    <location>
        <begin position="231"/>
        <end position="251"/>
    </location>
</feature>
<dbReference type="OrthoDB" id="2020171at2759"/>
<dbReference type="AlphaFoldDB" id="A0A2R6WKU0"/>
<gene>
    <name evidence="2" type="ORF">MARPO_0080s0092</name>
</gene>
<dbReference type="Proteomes" id="UP000244005">
    <property type="component" value="Unassembled WGS sequence"/>
</dbReference>
<feature type="transmembrane region" description="Helical" evidence="1">
    <location>
        <begin position="7"/>
        <end position="27"/>
    </location>
</feature>
<keyword evidence="1" id="KW-1133">Transmembrane helix</keyword>
<name>A0A2R6WKU0_MARPO</name>
<evidence type="ECO:0000313" key="2">
    <source>
        <dbReference type="EMBL" id="PTQ34478.1"/>
    </source>
</evidence>